<evidence type="ECO:0000313" key="5">
    <source>
        <dbReference type="Proteomes" id="UP001569428"/>
    </source>
</evidence>
<keyword evidence="2" id="KW-0975">Bacterial flagellum</keyword>
<sequence>MITDSFAISLDGLEYQRLTVDTVAMNIANSTKTFSNTMDVYKPRDVVASTNGQMDANGIDGITVSERNVEPKRIYDPSHPYANEDGYILKPAVDSVEEIVSLMTAVRAYQANIQALEASKKIIQWTIDMSAK</sequence>
<keyword evidence="4" id="KW-0966">Cell projection</keyword>
<organism evidence="4 5">
    <name type="scientific">Microbulbifer epialgicus</name>
    <dbReference type="NCBI Taxonomy" id="393907"/>
    <lineage>
        <taxon>Bacteria</taxon>
        <taxon>Pseudomonadati</taxon>
        <taxon>Pseudomonadota</taxon>
        <taxon>Gammaproteobacteria</taxon>
        <taxon>Cellvibrionales</taxon>
        <taxon>Microbulbiferaceae</taxon>
        <taxon>Microbulbifer</taxon>
    </lineage>
</organism>
<dbReference type="NCBIfam" id="TIGR01395">
    <property type="entry name" value="FlgC"/>
    <property type="match status" value="1"/>
</dbReference>
<dbReference type="Pfam" id="PF06429">
    <property type="entry name" value="Flg_bbr_C"/>
    <property type="match status" value="1"/>
</dbReference>
<dbReference type="EMBL" id="JBGMEK010000011">
    <property type="protein sequence ID" value="MFA0810750.1"/>
    <property type="molecule type" value="Genomic_DNA"/>
</dbReference>
<dbReference type="Proteomes" id="UP001569428">
    <property type="component" value="Unassembled WGS sequence"/>
</dbReference>
<protein>
    <recommendedName>
        <fullName evidence="2">Flagellar basal-body rod protein FlgC</fullName>
    </recommendedName>
</protein>
<comment type="subunit">
    <text evidence="2">The basal body constitutes a major portion of the flagellar organelle and consists of four rings (L,P,S, and M) mounted on a central rod. The rod consists of about 26 subunits of FlgG in the distal portion, and FlgB, FlgC and FlgF are thought to build up the proximal portion of the rod with about 6 subunits each.</text>
</comment>
<dbReference type="InterPro" id="IPR006299">
    <property type="entry name" value="FlgC"/>
</dbReference>
<evidence type="ECO:0000259" key="3">
    <source>
        <dbReference type="Pfam" id="PF06429"/>
    </source>
</evidence>
<feature type="domain" description="Flagellar basal-body/hook protein C-terminal" evidence="3">
    <location>
        <begin position="86"/>
        <end position="124"/>
    </location>
</feature>
<comment type="similarity">
    <text evidence="1">Belongs to the flagella basal body rod proteins family.</text>
</comment>
<dbReference type="RefSeq" id="WP_371838323.1">
    <property type="nucleotide sequence ID" value="NZ_JBGMEK010000011.1"/>
</dbReference>
<proteinExistence type="inferred from homology"/>
<keyword evidence="5" id="KW-1185">Reference proteome</keyword>
<keyword evidence="4" id="KW-0969">Cilium</keyword>
<comment type="caution">
    <text evidence="4">The sequence shown here is derived from an EMBL/GenBank/DDBJ whole genome shotgun (WGS) entry which is preliminary data.</text>
</comment>
<evidence type="ECO:0000313" key="4">
    <source>
        <dbReference type="EMBL" id="MFA0810750.1"/>
    </source>
</evidence>
<keyword evidence="4" id="KW-0282">Flagellum</keyword>
<evidence type="ECO:0000256" key="1">
    <source>
        <dbReference type="ARBA" id="ARBA00009677"/>
    </source>
</evidence>
<evidence type="ECO:0000256" key="2">
    <source>
        <dbReference type="RuleBase" id="RU362062"/>
    </source>
</evidence>
<name>A0ABV4NYJ3_9GAMM</name>
<dbReference type="InterPro" id="IPR010930">
    <property type="entry name" value="Flg_bb/hook_C_dom"/>
</dbReference>
<reference evidence="4 5" key="1">
    <citation type="submission" date="2024-08" db="EMBL/GenBank/DDBJ databases">
        <authorList>
            <person name="Ishaq N."/>
        </authorList>
    </citation>
    <scope>NUCLEOTIDE SEQUENCE [LARGE SCALE GENOMIC DNA]</scope>
    <source>
        <strain evidence="4 5">DSM 18651</strain>
    </source>
</reference>
<comment type="subcellular location">
    <subcellularLocation>
        <location evidence="2">Bacterial flagellum basal body</location>
    </subcellularLocation>
</comment>
<accession>A0ABV4NYJ3</accession>
<gene>
    <name evidence="4" type="primary">flgC</name>
    <name evidence="4" type="ORF">ACCI49_07430</name>
</gene>